<protein>
    <recommendedName>
        <fullName evidence="1">ATP-dependent DNA helicase</fullName>
        <ecNumber evidence="1">5.6.2.3</ecNumber>
    </recommendedName>
</protein>
<dbReference type="GO" id="GO:0043139">
    <property type="term" value="F:5'-3' DNA helicase activity"/>
    <property type="evidence" value="ECO:0007669"/>
    <property type="project" value="UniProtKB-EC"/>
</dbReference>
<accession>A0A078FZX3</accession>
<keyword evidence="1" id="KW-0233">DNA recombination</keyword>
<sequence length="620" mass="69967">MVCQKARGRQYDLPSASKIGGLIVGDLSATSVGRDIVVELKSSTLQRISDLHPLMMSLQYPLLFPYGEPGYSERLPYEGPEASRVRREYMTMREFYAYQIQTRPTEGMTIIKGRRLLHQYIVDAYIATEQERLRNICDAVEMGDADETQLGNKIILPSSFTAGPRYMAEKYQDAMAICRCYGNPHLFITVTANPNWVELNQHLDAYGGESANSRPDLVCRLFKLKLDEMVSDFKKGVFFPKTTAGKRISQFYLSTPLSFKNEDCLMPTFYYGWKLKQYTLIELEQLLKENDQSLADYPDIPLPDNAILTEISNTVLRQELSYDIQQETKSHQRTVYDAVLESVESQSGQLFFVYGPGGTGKTYLYRILIAKLRSTSKVVIPVASSGFGALLLPGGRTAHSRFKLPLTMSDVSMCTIHRSSMLATLIAKTDLIIWKVFTHGQLYVALSRVTSPEGLKILDDSSDSDEPATSPPQRDLTINIKRETTNQTDISIKIRCLTSPLGYLNDTTTDIMQHMLTYHDININSAASIVEATNNHVNGIVSRLTDYQGTNIHIVMNITDYNPRYIHRIDVDLATINQEAAIRAPTNDEEDELCTLCFEKLGERFLSTHWNATMYSITNA</sequence>
<dbReference type="AlphaFoldDB" id="A0A078FZX3"/>
<comment type="similarity">
    <text evidence="1">Belongs to the helicase family.</text>
</comment>
<keyword evidence="1" id="KW-0067">ATP-binding</keyword>
<feature type="domain" description="Helitron helicase-like" evidence="3">
    <location>
        <begin position="95"/>
        <end position="241"/>
    </location>
</feature>
<dbReference type="PANTHER" id="PTHR10492:SF90">
    <property type="entry name" value="ATP-DEPENDENT DNA HELICASE"/>
    <property type="match status" value="1"/>
</dbReference>
<dbReference type="PANTHER" id="PTHR10492">
    <property type="match status" value="1"/>
</dbReference>
<dbReference type="OMA" id="ICDAVEM"/>
<reference evidence="4 5" key="1">
    <citation type="journal article" date="2014" name="Science">
        <title>Plant genetics. Early allopolyploid evolution in the post-Neolithic Brassica napus oilseed genome.</title>
        <authorList>
            <person name="Chalhoub B."/>
            <person name="Denoeud F."/>
            <person name="Liu S."/>
            <person name="Parkin I.A."/>
            <person name="Tang H."/>
            <person name="Wang X."/>
            <person name="Chiquet J."/>
            <person name="Belcram H."/>
            <person name="Tong C."/>
            <person name="Samans B."/>
            <person name="Correa M."/>
            <person name="Da Silva C."/>
            <person name="Just J."/>
            <person name="Falentin C."/>
            <person name="Koh C.S."/>
            <person name="Le Clainche I."/>
            <person name="Bernard M."/>
            <person name="Bento P."/>
            <person name="Noel B."/>
            <person name="Labadie K."/>
            <person name="Alberti A."/>
            <person name="Charles M."/>
            <person name="Arnaud D."/>
            <person name="Guo H."/>
            <person name="Daviaud C."/>
            <person name="Alamery S."/>
            <person name="Jabbari K."/>
            <person name="Zhao M."/>
            <person name="Edger P.P."/>
            <person name="Chelaifa H."/>
            <person name="Tack D."/>
            <person name="Lassalle G."/>
            <person name="Mestiri I."/>
            <person name="Schnel N."/>
            <person name="Le Paslier M.C."/>
            <person name="Fan G."/>
            <person name="Renault V."/>
            <person name="Bayer P.E."/>
            <person name="Golicz A.A."/>
            <person name="Manoli S."/>
            <person name="Lee T.H."/>
            <person name="Thi V.H."/>
            <person name="Chalabi S."/>
            <person name="Hu Q."/>
            <person name="Fan C."/>
            <person name="Tollenaere R."/>
            <person name="Lu Y."/>
            <person name="Battail C."/>
            <person name="Shen J."/>
            <person name="Sidebottom C.H."/>
            <person name="Wang X."/>
            <person name="Canaguier A."/>
            <person name="Chauveau A."/>
            <person name="Berard A."/>
            <person name="Deniot G."/>
            <person name="Guan M."/>
            <person name="Liu Z."/>
            <person name="Sun F."/>
            <person name="Lim Y.P."/>
            <person name="Lyons E."/>
            <person name="Town C.D."/>
            <person name="Bancroft I."/>
            <person name="Wang X."/>
            <person name="Meng J."/>
            <person name="Ma J."/>
            <person name="Pires J.C."/>
            <person name="King G.J."/>
            <person name="Brunel D."/>
            <person name="Delourme R."/>
            <person name="Renard M."/>
            <person name="Aury J.M."/>
            <person name="Adams K.L."/>
            <person name="Batley J."/>
            <person name="Snowdon R.J."/>
            <person name="Tost J."/>
            <person name="Edwards D."/>
            <person name="Zhou Y."/>
            <person name="Hua W."/>
            <person name="Sharpe A.G."/>
            <person name="Paterson A.H."/>
            <person name="Guan C."/>
            <person name="Wincker P."/>
        </authorList>
    </citation>
    <scope>NUCLEOTIDE SEQUENCE [LARGE SCALE GENOMIC DNA]</scope>
    <source>
        <strain evidence="5">cv. Darmor-bzh</strain>
    </source>
</reference>
<dbReference type="Proteomes" id="UP000028999">
    <property type="component" value="Unassembled WGS sequence"/>
</dbReference>
<evidence type="ECO:0000259" key="3">
    <source>
        <dbReference type="Pfam" id="PF14214"/>
    </source>
</evidence>
<evidence type="ECO:0000256" key="1">
    <source>
        <dbReference type="RuleBase" id="RU363044"/>
    </source>
</evidence>
<dbReference type="GO" id="GO:0016887">
    <property type="term" value="F:ATP hydrolysis activity"/>
    <property type="evidence" value="ECO:0007669"/>
    <property type="project" value="RHEA"/>
</dbReference>
<evidence type="ECO:0000259" key="2">
    <source>
        <dbReference type="Pfam" id="PF05970"/>
    </source>
</evidence>
<keyword evidence="1" id="KW-0234">DNA repair</keyword>
<feature type="domain" description="DNA helicase Pif1-like DEAD-box helicase" evidence="2">
    <location>
        <begin position="330"/>
        <end position="448"/>
    </location>
</feature>
<dbReference type="GO" id="GO:0006310">
    <property type="term" value="P:DNA recombination"/>
    <property type="evidence" value="ECO:0007669"/>
    <property type="project" value="UniProtKB-KW"/>
</dbReference>
<keyword evidence="1" id="KW-0347">Helicase</keyword>
<dbReference type="InterPro" id="IPR025476">
    <property type="entry name" value="Helitron_helicase-like"/>
</dbReference>
<dbReference type="EC" id="5.6.2.3" evidence="1"/>
<name>A0A078FZX3_BRANA</name>
<gene>
    <name evidence="4" type="primary">BnaC08g08570D</name>
    <name evidence="4" type="ORF">GSBRNA2T00005906001</name>
</gene>
<evidence type="ECO:0000313" key="4">
    <source>
        <dbReference type="EMBL" id="CDY18759.1"/>
    </source>
</evidence>
<dbReference type="Pfam" id="PF05970">
    <property type="entry name" value="PIF1"/>
    <property type="match status" value="1"/>
</dbReference>
<dbReference type="InterPro" id="IPR027417">
    <property type="entry name" value="P-loop_NTPase"/>
</dbReference>
<keyword evidence="1" id="KW-0378">Hydrolase</keyword>
<dbReference type="GO" id="GO:0000723">
    <property type="term" value="P:telomere maintenance"/>
    <property type="evidence" value="ECO:0007669"/>
    <property type="project" value="InterPro"/>
</dbReference>
<dbReference type="STRING" id="3708.A0A078FZX3"/>
<comment type="cofactor">
    <cofactor evidence="1">
        <name>Mg(2+)</name>
        <dbReference type="ChEBI" id="CHEBI:18420"/>
    </cofactor>
</comment>
<dbReference type="EMBL" id="LK032088">
    <property type="protein sequence ID" value="CDY18759.1"/>
    <property type="molecule type" value="Genomic_DNA"/>
</dbReference>
<comment type="catalytic activity">
    <reaction evidence="1">
        <text>ATP + H2O = ADP + phosphate + H(+)</text>
        <dbReference type="Rhea" id="RHEA:13065"/>
        <dbReference type="ChEBI" id="CHEBI:15377"/>
        <dbReference type="ChEBI" id="CHEBI:15378"/>
        <dbReference type="ChEBI" id="CHEBI:30616"/>
        <dbReference type="ChEBI" id="CHEBI:43474"/>
        <dbReference type="ChEBI" id="CHEBI:456216"/>
        <dbReference type="EC" id="5.6.2.3"/>
    </reaction>
</comment>
<dbReference type="GO" id="GO:0006281">
    <property type="term" value="P:DNA repair"/>
    <property type="evidence" value="ECO:0007669"/>
    <property type="project" value="UniProtKB-KW"/>
</dbReference>
<keyword evidence="1" id="KW-0547">Nucleotide-binding</keyword>
<dbReference type="PaxDb" id="3708-A0A078FZX3"/>
<dbReference type="Gramene" id="CDY18759">
    <property type="protein sequence ID" value="CDY18759"/>
    <property type="gene ID" value="GSBRNA2T00005906001"/>
</dbReference>
<keyword evidence="5" id="KW-1185">Reference proteome</keyword>
<evidence type="ECO:0000313" key="5">
    <source>
        <dbReference type="Proteomes" id="UP000028999"/>
    </source>
</evidence>
<dbReference type="GO" id="GO:0005524">
    <property type="term" value="F:ATP binding"/>
    <property type="evidence" value="ECO:0007669"/>
    <property type="project" value="UniProtKB-KW"/>
</dbReference>
<keyword evidence="1" id="KW-0227">DNA damage</keyword>
<dbReference type="InterPro" id="IPR010285">
    <property type="entry name" value="DNA_helicase_pif1-like_DEAD"/>
</dbReference>
<organism evidence="4 5">
    <name type="scientific">Brassica napus</name>
    <name type="common">Rape</name>
    <dbReference type="NCBI Taxonomy" id="3708"/>
    <lineage>
        <taxon>Eukaryota</taxon>
        <taxon>Viridiplantae</taxon>
        <taxon>Streptophyta</taxon>
        <taxon>Embryophyta</taxon>
        <taxon>Tracheophyta</taxon>
        <taxon>Spermatophyta</taxon>
        <taxon>Magnoliopsida</taxon>
        <taxon>eudicotyledons</taxon>
        <taxon>Gunneridae</taxon>
        <taxon>Pentapetalae</taxon>
        <taxon>rosids</taxon>
        <taxon>malvids</taxon>
        <taxon>Brassicales</taxon>
        <taxon>Brassicaceae</taxon>
        <taxon>Brassiceae</taxon>
        <taxon>Brassica</taxon>
    </lineage>
</organism>
<dbReference type="Pfam" id="PF14214">
    <property type="entry name" value="Helitron_like_N"/>
    <property type="match status" value="1"/>
</dbReference>
<dbReference type="SUPFAM" id="SSF52540">
    <property type="entry name" value="P-loop containing nucleoside triphosphate hydrolases"/>
    <property type="match status" value="2"/>
</dbReference>
<dbReference type="Gene3D" id="3.40.50.300">
    <property type="entry name" value="P-loop containing nucleotide triphosphate hydrolases"/>
    <property type="match status" value="1"/>
</dbReference>
<proteinExistence type="inferred from homology"/>